<dbReference type="Pfam" id="PF13180">
    <property type="entry name" value="PDZ_2"/>
    <property type="match status" value="2"/>
</dbReference>
<keyword evidence="10" id="KW-0574">Periplasm</keyword>
<feature type="active site" description="Charge relay system" evidence="15">
    <location>
        <position position="149"/>
    </location>
</feature>
<evidence type="ECO:0000256" key="5">
    <source>
        <dbReference type="ARBA" id="ARBA00013035"/>
    </source>
</evidence>
<dbReference type="AlphaFoldDB" id="B0VTL9"/>
<evidence type="ECO:0000256" key="1">
    <source>
        <dbReference type="ARBA" id="ARBA00001772"/>
    </source>
</evidence>
<dbReference type="Proteomes" id="UP000001741">
    <property type="component" value="Chromosome"/>
</dbReference>
<dbReference type="SUPFAM" id="SSF50494">
    <property type="entry name" value="Trypsin-like serine proteases"/>
    <property type="match status" value="1"/>
</dbReference>
<evidence type="ECO:0000313" key="19">
    <source>
        <dbReference type="Proteomes" id="UP000001741"/>
    </source>
</evidence>
<dbReference type="Pfam" id="PF13365">
    <property type="entry name" value="Trypsin_2"/>
    <property type="match status" value="1"/>
</dbReference>
<dbReference type="PANTHER" id="PTHR22939:SF130">
    <property type="entry name" value="PERIPLASMIC SERINE ENDOPROTEASE DEGP-LIKE-RELATED"/>
    <property type="match status" value="1"/>
</dbReference>
<evidence type="ECO:0000256" key="14">
    <source>
        <dbReference type="ARBA" id="ARBA00032850"/>
    </source>
</evidence>
<dbReference type="GO" id="GO:0004252">
    <property type="term" value="F:serine-type endopeptidase activity"/>
    <property type="evidence" value="ECO:0007669"/>
    <property type="project" value="InterPro"/>
</dbReference>
<keyword evidence="9" id="KW-0677">Repeat</keyword>
<comment type="subcellular location">
    <subcellularLocation>
        <location evidence="3">Periplasm</location>
    </subcellularLocation>
</comment>
<feature type="domain" description="PDZ" evidence="17">
    <location>
        <begin position="261"/>
        <end position="332"/>
    </location>
</feature>
<dbReference type="InterPro" id="IPR001940">
    <property type="entry name" value="Peptidase_S1C"/>
</dbReference>
<dbReference type="EC" id="3.4.21.107" evidence="5"/>
<dbReference type="SUPFAM" id="SSF50156">
    <property type="entry name" value="PDZ domain-like"/>
    <property type="match status" value="2"/>
</dbReference>
<reference evidence="18 19" key="1">
    <citation type="journal article" date="2008" name="PLoS ONE">
        <title>Comparative analysis of Acinetobacters: three genomes for three lifestyles.</title>
        <authorList>
            <person name="Vallenet D."/>
            <person name="Nordmann P."/>
            <person name="Barbe V."/>
            <person name="Poirel L."/>
            <person name="Mangenot S."/>
            <person name="Bataille E."/>
            <person name="Dossat C."/>
            <person name="Gas S."/>
            <person name="Kreimeyer A."/>
            <person name="Lenoble P."/>
            <person name="Oztas S."/>
            <person name="Poulain J."/>
            <person name="Segurens B."/>
            <person name="Robert C."/>
            <person name="Abergel C."/>
            <person name="Claverie J.M."/>
            <person name="Raoult D."/>
            <person name="Medigue C."/>
            <person name="Weissenbach J."/>
            <person name="Cruveiller S."/>
        </authorList>
    </citation>
    <scope>NUCLEOTIDE SEQUENCE [LARGE SCALE GENOMIC DNA]</scope>
    <source>
        <strain evidence="18 19">SDF</strain>
    </source>
</reference>
<keyword evidence="11" id="KW-0378">Hydrolase</keyword>
<dbReference type="PROSITE" id="PS50106">
    <property type="entry name" value="PDZ"/>
    <property type="match status" value="2"/>
</dbReference>
<evidence type="ECO:0000256" key="7">
    <source>
        <dbReference type="ARBA" id="ARBA00022670"/>
    </source>
</evidence>
<evidence type="ECO:0000256" key="2">
    <source>
        <dbReference type="ARBA" id="ARBA00002610"/>
    </source>
</evidence>
<evidence type="ECO:0000256" key="13">
    <source>
        <dbReference type="ARBA" id="ARBA00023016"/>
    </source>
</evidence>
<dbReference type="Gene3D" id="2.40.10.120">
    <property type="match status" value="1"/>
</dbReference>
<name>B0VTL9_ACIBS</name>
<evidence type="ECO:0000256" key="4">
    <source>
        <dbReference type="ARBA" id="ARBA00010541"/>
    </source>
</evidence>
<feature type="binding site" evidence="16">
    <location>
        <begin position="220"/>
        <end position="222"/>
    </location>
    <ligand>
        <name>substrate</name>
    </ligand>
</feature>
<feature type="active site" description="Charge relay system" evidence="15">
    <location>
        <position position="222"/>
    </location>
</feature>
<evidence type="ECO:0000256" key="8">
    <source>
        <dbReference type="ARBA" id="ARBA00022729"/>
    </source>
</evidence>
<comment type="catalytic activity">
    <reaction evidence="1">
        <text>Acts on substrates that are at least partially unfolded. The cleavage site P1 residue is normally between a pair of hydrophobic residues, such as Val-|-Val.</text>
        <dbReference type="EC" id="3.4.21.107"/>
    </reaction>
</comment>
<evidence type="ECO:0000256" key="3">
    <source>
        <dbReference type="ARBA" id="ARBA00004418"/>
    </source>
</evidence>
<dbReference type="Gene3D" id="2.30.42.10">
    <property type="match status" value="2"/>
</dbReference>
<evidence type="ECO:0000256" key="16">
    <source>
        <dbReference type="PIRSR" id="PIRSR611782-2"/>
    </source>
</evidence>
<keyword evidence="7 18" id="KW-0645">Protease</keyword>
<feature type="active site" description="Charge relay system" evidence="15">
    <location>
        <position position="119"/>
    </location>
</feature>
<dbReference type="HOGENOM" id="CLU_020120_1_0_6"/>
<evidence type="ECO:0000256" key="11">
    <source>
        <dbReference type="ARBA" id="ARBA00022801"/>
    </source>
</evidence>
<accession>B0VTL9</accession>
<dbReference type="SMART" id="SM00228">
    <property type="entry name" value="PDZ"/>
    <property type="match status" value="2"/>
</dbReference>
<comment type="function">
    <text evidence="2">Might be efficient in the degradation of transiently denatured and unfolded proteins which accumulate in the periplasm following stress conditions.</text>
</comment>
<feature type="binding site" evidence="16">
    <location>
        <position position="149"/>
    </location>
    <ligand>
        <name>substrate</name>
    </ligand>
</feature>
<evidence type="ECO:0000256" key="15">
    <source>
        <dbReference type="PIRSR" id="PIRSR611782-1"/>
    </source>
</evidence>
<dbReference type="InterPro" id="IPR011782">
    <property type="entry name" value="Pept_S1C_Do"/>
</dbReference>
<evidence type="ECO:0000259" key="17">
    <source>
        <dbReference type="PROSITE" id="PS50106"/>
    </source>
</evidence>
<dbReference type="KEGG" id="abm:ABSDF0946"/>
<dbReference type="InterPro" id="IPR036034">
    <property type="entry name" value="PDZ_sf"/>
</dbReference>
<dbReference type="GO" id="GO:0042597">
    <property type="term" value="C:periplasmic space"/>
    <property type="evidence" value="ECO:0007669"/>
    <property type="project" value="UniProtKB-SubCell"/>
</dbReference>
<dbReference type="NCBIfam" id="TIGR02037">
    <property type="entry name" value="degP_htrA_DO"/>
    <property type="match status" value="1"/>
</dbReference>
<keyword evidence="13" id="KW-0346">Stress response</keyword>
<keyword evidence="12" id="KW-0720">Serine protease</keyword>
<evidence type="ECO:0000256" key="9">
    <source>
        <dbReference type="ARBA" id="ARBA00022737"/>
    </source>
</evidence>
<evidence type="ECO:0000256" key="12">
    <source>
        <dbReference type="ARBA" id="ARBA00022825"/>
    </source>
</evidence>
<organism evidence="18 19">
    <name type="scientific">Acinetobacter baumannii (strain SDF)</name>
    <dbReference type="NCBI Taxonomy" id="509170"/>
    <lineage>
        <taxon>Bacteria</taxon>
        <taxon>Pseudomonadati</taxon>
        <taxon>Pseudomonadota</taxon>
        <taxon>Gammaproteobacteria</taxon>
        <taxon>Moraxellales</taxon>
        <taxon>Moraxellaceae</taxon>
        <taxon>Acinetobacter</taxon>
        <taxon>Acinetobacter calcoaceticus/baumannii complex</taxon>
    </lineage>
</organism>
<comment type="similarity">
    <text evidence="4">Belongs to the peptidase S1C family.</text>
</comment>
<evidence type="ECO:0000313" key="18">
    <source>
        <dbReference type="EMBL" id="CAP00306.1"/>
    </source>
</evidence>
<gene>
    <name evidence="18" type="ordered locus">ABSDF0946</name>
</gene>
<dbReference type="InterPro" id="IPR001478">
    <property type="entry name" value="PDZ"/>
</dbReference>
<proteinExistence type="inferred from homology"/>
<keyword evidence="8" id="KW-0732">Signal</keyword>
<evidence type="ECO:0000256" key="6">
    <source>
        <dbReference type="ARBA" id="ARBA00013958"/>
    </source>
</evidence>
<evidence type="ECO:0000256" key="10">
    <source>
        <dbReference type="ARBA" id="ARBA00022764"/>
    </source>
</evidence>
<protein>
    <recommendedName>
        <fullName evidence="6">Probable periplasmic serine endoprotease DegP-like</fullName>
        <ecNumber evidence="5">3.4.21.107</ecNumber>
    </recommendedName>
    <alternativeName>
        <fullName evidence="14">Protease Do</fullName>
    </alternativeName>
</protein>
<dbReference type="BioCyc" id="ABAU509170:GCL9-759-MONOMER"/>
<dbReference type="PRINTS" id="PR00834">
    <property type="entry name" value="PROTEASES2C"/>
</dbReference>
<dbReference type="InterPro" id="IPR009003">
    <property type="entry name" value="Peptidase_S1_PA"/>
</dbReference>
<dbReference type="PANTHER" id="PTHR22939">
    <property type="entry name" value="SERINE PROTEASE FAMILY S1C HTRA-RELATED"/>
    <property type="match status" value="1"/>
</dbReference>
<dbReference type="EMBL" id="CU468230">
    <property type="protein sequence ID" value="CAP00306.1"/>
    <property type="molecule type" value="Genomic_DNA"/>
</dbReference>
<sequence>MIQKFYSYSRRPIVGEHRMKSRYLQQGMYAAVFTVAAVQANAAVDFSNLVEQVSPAVVSVNVVKKMTQDELLQQQVPEILKRFFGNQVIIPQQQGPQEKTAYGSAFFISKDGYLLTNHHVIENASRISITLNDRREIDATVVGSDERTDVALLKVNGTNYPALRVGNVDRLRVGESVLAIGSPFGFDYSASAGIVSAKSRNMSGETSVPFIQTDVALNPGNSGGPLFNQNGEVVGVNSRIFSGTGGYMGLSFSIPIDVAMDVAEQLKTKGKVTRSYLGVMMQDIDRNLADAYKLPKPEGALITQVSPNSPAQKAGLRAGDVILKLNGASVLRTSDLLYALNKVQPNQTVQFEVLRDDKTRNISATLATAPDETPATGNQASASKGPVLGMSIRDLAVPEKNALGIKGGIYVQDVRRGGLASLSNIIPGDVIIQVNNTQILNSQDFAKVVSNLPKNTVARVGIIRQGQRAMLGLRIQ</sequence>
<dbReference type="GO" id="GO:0006508">
    <property type="term" value="P:proteolysis"/>
    <property type="evidence" value="ECO:0007669"/>
    <property type="project" value="UniProtKB-KW"/>
</dbReference>
<feature type="domain" description="PDZ" evidence="17">
    <location>
        <begin position="383"/>
        <end position="452"/>
    </location>
</feature>
<dbReference type="CDD" id="cd10839">
    <property type="entry name" value="cpPDZ1_DegP-like"/>
    <property type="match status" value="1"/>
</dbReference>
<feature type="binding site" evidence="16">
    <location>
        <position position="119"/>
    </location>
    <ligand>
        <name>substrate</name>
    </ligand>
</feature>